<reference evidence="2" key="1">
    <citation type="submission" date="2019-10" db="EMBL/GenBank/DDBJ databases">
        <title>Antimicrobial potential of Antarctic Bacteria.</title>
        <authorList>
            <person name="Benaud N."/>
            <person name="Edwards R.J."/>
            <person name="Ferrari B.C."/>
        </authorList>
    </citation>
    <scope>NUCLEOTIDE SEQUENCE [LARGE SCALE GENOMIC DNA]</scope>
    <source>
        <strain evidence="2">NBSH44</strain>
    </source>
</reference>
<accession>A0A7G7BJ04</accession>
<evidence type="ECO:0000313" key="2">
    <source>
        <dbReference type="Proteomes" id="UP000515307"/>
    </source>
</evidence>
<dbReference type="KEGG" id="sfiy:F0344_12450"/>
<gene>
    <name evidence="1" type="ORF">F0344_12450</name>
</gene>
<proteinExistence type="predicted"/>
<dbReference type="EMBL" id="CP045702">
    <property type="protein sequence ID" value="QNE75319.1"/>
    <property type="molecule type" value="Genomic_DNA"/>
</dbReference>
<dbReference type="RefSeq" id="WP_185298853.1">
    <property type="nucleotide sequence ID" value="NZ_CP045702.1"/>
</dbReference>
<dbReference type="Proteomes" id="UP000515307">
    <property type="component" value="Chromosome"/>
</dbReference>
<sequence length="112" mass="12940">MSSLQRRRGVPAKIFRTVERIDGRGNKVLVADMEHPIEVRCALIPQRSSKAEVPGQQQINITRMIVDAELPDVTLWSRVDCLGRHWDVVTPPAYHHGTRKTRHWSIDIRERP</sequence>
<organism evidence="1 2">
    <name type="scientific">Streptomyces finlayi</name>
    <dbReference type="NCBI Taxonomy" id="67296"/>
    <lineage>
        <taxon>Bacteria</taxon>
        <taxon>Bacillati</taxon>
        <taxon>Actinomycetota</taxon>
        <taxon>Actinomycetes</taxon>
        <taxon>Kitasatosporales</taxon>
        <taxon>Streptomycetaceae</taxon>
        <taxon>Streptomyces</taxon>
    </lineage>
</organism>
<keyword evidence="2" id="KW-1185">Reference proteome</keyword>
<evidence type="ECO:0000313" key="1">
    <source>
        <dbReference type="EMBL" id="QNE75319.1"/>
    </source>
</evidence>
<name>A0A7G7BJ04_9ACTN</name>
<dbReference type="AlphaFoldDB" id="A0A7G7BJ04"/>
<protein>
    <submittedName>
        <fullName evidence="1">Phage head-tail adapter protein</fullName>
    </submittedName>
</protein>